<keyword evidence="3" id="KW-0479">Metal-binding</keyword>
<dbReference type="PANTHER" id="PTHR11601">
    <property type="entry name" value="CYSTEINE DESULFURYLASE FAMILY MEMBER"/>
    <property type="match status" value="1"/>
</dbReference>
<dbReference type="InterPro" id="IPR000192">
    <property type="entry name" value="Aminotrans_V_dom"/>
</dbReference>
<keyword evidence="4" id="KW-0663">Pyridoxal phosphate</keyword>
<evidence type="ECO:0000256" key="6">
    <source>
        <dbReference type="ARBA" id="ARBA00023014"/>
    </source>
</evidence>
<dbReference type="Proteomes" id="UP000252585">
    <property type="component" value="Unassembled WGS sequence"/>
</dbReference>
<evidence type="ECO:0000256" key="2">
    <source>
        <dbReference type="ARBA" id="ARBA00006490"/>
    </source>
</evidence>
<sequence>MIYFDNSATTKPDPNVLDSFIKVTQDFYGNPSSMHDLGKNAETLLRKAREQIANLLSVSNDEIIFTSGGTEGNNLAIKGIALQHQARGKHIITTQVEHPSVLLACEALEELGFQVTYLPVDNYGRISIEELENSITNETILVSVMYVNNEIGTIQPIEEIAAITNKYPKLFFHVDAVQAYGKIPINLNIDGIDFSTLSGHKIHGLKGTGLLYIKNGTILFPLLHGGGQEMKVRSGTENVAGIVALAKAMRIQLDHLNEDQKSLVEMKSELLRAIEKIDGTVVNTPTENAAPHIINFSIPRLKPEVVIHALEEHGIYISTKSACASKSPDKSSVLVACQKNDEVSRSGLRISLAYSNTLEEIKYFNQKLALVVNQLRKGIR</sequence>
<comment type="caution">
    <text evidence="8">The sequence shown here is derived from an EMBL/GenBank/DDBJ whole genome shotgun (WGS) entry which is preliminary data.</text>
</comment>
<proteinExistence type="inferred from homology"/>
<dbReference type="GO" id="GO:0031071">
    <property type="term" value="F:cysteine desulfurase activity"/>
    <property type="evidence" value="ECO:0007669"/>
    <property type="project" value="UniProtKB-ARBA"/>
</dbReference>
<dbReference type="InterPro" id="IPR015424">
    <property type="entry name" value="PyrdxlP-dep_Trfase"/>
</dbReference>
<evidence type="ECO:0000313" key="9">
    <source>
        <dbReference type="Proteomes" id="UP000252585"/>
    </source>
</evidence>
<evidence type="ECO:0000256" key="5">
    <source>
        <dbReference type="ARBA" id="ARBA00023004"/>
    </source>
</evidence>
<dbReference type="SUPFAM" id="SSF53383">
    <property type="entry name" value="PLP-dependent transferases"/>
    <property type="match status" value="1"/>
</dbReference>
<gene>
    <name evidence="8" type="ORF">DFR57_1098</name>
</gene>
<dbReference type="PIRSF" id="PIRSF005572">
    <property type="entry name" value="NifS"/>
    <property type="match status" value="1"/>
</dbReference>
<evidence type="ECO:0000256" key="1">
    <source>
        <dbReference type="ARBA" id="ARBA00001933"/>
    </source>
</evidence>
<evidence type="ECO:0000256" key="3">
    <source>
        <dbReference type="ARBA" id="ARBA00022723"/>
    </source>
</evidence>
<evidence type="ECO:0000256" key="4">
    <source>
        <dbReference type="ARBA" id="ARBA00022898"/>
    </source>
</evidence>
<dbReference type="Gene3D" id="3.40.640.10">
    <property type="entry name" value="Type I PLP-dependent aspartate aminotransferase-like (Major domain)"/>
    <property type="match status" value="1"/>
</dbReference>
<dbReference type="FunFam" id="3.40.640.10:FF:000084">
    <property type="entry name" value="IscS-like cysteine desulfurase"/>
    <property type="match status" value="1"/>
</dbReference>
<dbReference type="PANTHER" id="PTHR11601:SF50">
    <property type="entry name" value="CYSTEINE DESULFURASE ISCS 2-RELATED"/>
    <property type="match status" value="1"/>
</dbReference>
<dbReference type="InterPro" id="IPR015422">
    <property type="entry name" value="PyrdxlP-dep_Trfase_small"/>
</dbReference>
<dbReference type="RefSeq" id="WP_114353249.1">
    <property type="nucleotide sequence ID" value="NZ_QPJJ01000009.1"/>
</dbReference>
<name>A0A368XE97_9BACI</name>
<keyword evidence="5" id="KW-0408">Iron</keyword>
<keyword evidence="6" id="KW-0411">Iron-sulfur</keyword>
<organism evidence="8 9">
    <name type="scientific">Saliterribacillus persicus</name>
    <dbReference type="NCBI Taxonomy" id="930114"/>
    <lineage>
        <taxon>Bacteria</taxon>
        <taxon>Bacillati</taxon>
        <taxon>Bacillota</taxon>
        <taxon>Bacilli</taxon>
        <taxon>Bacillales</taxon>
        <taxon>Bacillaceae</taxon>
        <taxon>Saliterribacillus</taxon>
    </lineage>
</organism>
<dbReference type="Pfam" id="PF00266">
    <property type="entry name" value="Aminotran_5"/>
    <property type="match status" value="1"/>
</dbReference>
<dbReference type="AlphaFoldDB" id="A0A368XE97"/>
<comment type="similarity">
    <text evidence="2">Belongs to the class-V pyridoxal-phosphate-dependent aminotransferase family. NifS/IscS subfamily.</text>
</comment>
<dbReference type="GO" id="GO:0046872">
    <property type="term" value="F:metal ion binding"/>
    <property type="evidence" value="ECO:0007669"/>
    <property type="project" value="UniProtKB-KW"/>
</dbReference>
<evidence type="ECO:0000259" key="7">
    <source>
        <dbReference type="Pfam" id="PF00266"/>
    </source>
</evidence>
<dbReference type="InterPro" id="IPR015421">
    <property type="entry name" value="PyrdxlP-dep_Trfase_major"/>
</dbReference>
<dbReference type="Gene3D" id="3.90.1150.10">
    <property type="entry name" value="Aspartate Aminotransferase, domain 1"/>
    <property type="match status" value="1"/>
</dbReference>
<evidence type="ECO:0000313" key="8">
    <source>
        <dbReference type="EMBL" id="RCW66293.1"/>
    </source>
</evidence>
<reference evidence="8 9" key="1">
    <citation type="submission" date="2018-07" db="EMBL/GenBank/DDBJ databases">
        <title>Genomic Encyclopedia of Type Strains, Phase IV (KMG-IV): sequencing the most valuable type-strain genomes for metagenomic binning, comparative biology and taxonomic classification.</title>
        <authorList>
            <person name="Goeker M."/>
        </authorList>
    </citation>
    <scope>NUCLEOTIDE SEQUENCE [LARGE SCALE GENOMIC DNA]</scope>
    <source>
        <strain evidence="8 9">DSM 27696</strain>
    </source>
</reference>
<dbReference type="InterPro" id="IPR016454">
    <property type="entry name" value="Cysteine_dSase"/>
</dbReference>
<protein>
    <submittedName>
        <fullName evidence="8">Cysteine desulfurase</fullName>
    </submittedName>
</protein>
<comment type="cofactor">
    <cofactor evidence="1">
        <name>pyridoxal 5'-phosphate</name>
        <dbReference type="ChEBI" id="CHEBI:597326"/>
    </cofactor>
</comment>
<accession>A0A368XE97</accession>
<dbReference type="GO" id="GO:0051536">
    <property type="term" value="F:iron-sulfur cluster binding"/>
    <property type="evidence" value="ECO:0007669"/>
    <property type="project" value="UniProtKB-KW"/>
</dbReference>
<dbReference type="OrthoDB" id="9808002at2"/>
<keyword evidence="9" id="KW-1185">Reference proteome</keyword>
<feature type="domain" description="Aminotransferase class V" evidence="7">
    <location>
        <begin position="2"/>
        <end position="364"/>
    </location>
</feature>
<dbReference type="EMBL" id="QPJJ01000009">
    <property type="protein sequence ID" value="RCW66293.1"/>
    <property type="molecule type" value="Genomic_DNA"/>
</dbReference>